<proteinExistence type="predicted"/>
<dbReference type="Proteomes" id="UP000196447">
    <property type="component" value="Unassembled WGS sequence"/>
</dbReference>
<dbReference type="AlphaFoldDB" id="A0A422Z5C8"/>
<name>A0A422Z5C8_KLEPN</name>
<sequence length="95" mass="9997">MCRAAAAPCPAYNPCGLSLIFLPLLLKLAVVGLNTTDTLPPGRGYLRTPAPYPPSRRRCRRSVTATTPLPAPLASRSAESGRCATALRTTPCECG</sequence>
<dbReference type="EMBL" id="NDBK01000050">
    <property type="protein sequence ID" value="OVF73484.1"/>
    <property type="molecule type" value="Genomic_DNA"/>
</dbReference>
<reference evidence="1 2" key="1">
    <citation type="submission" date="2017-03" db="EMBL/GenBank/DDBJ databases">
        <authorList>
            <person name="Fouts D."/>
            <person name="Stalin M.J."/>
            <person name="Chen L."/>
            <person name="Wright M."/>
            <person name="Sutton G."/>
            <person name="Nguyen K."/>
            <person name="Vanduin D."/>
            <person name="Rojas L."/>
            <person name="Hujer A."/>
            <person name="Hujer K."/>
            <person name="Bonomo R."/>
            <person name="Kreiswirth B."/>
            <person name="Adams M."/>
        </authorList>
    </citation>
    <scope>NUCLEOTIDE SEQUENCE [LARGE SCALE GENOMIC DNA]</scope>
    <source>
        <strain evidence="1 2">39383</strain>
    </source>
</reference>
<evidence type="ECO:0000313" key="2">
    <source>
        <dbReference type="Proteomes" id="UP000196447"/>
    </source>
</evidence>
<accession>A0A422Z5C8</accession>
<organism evidence="1 2">
    <name type="scientific">Klebsiella pneumoniae</name>
    <dbReference type="NCBI Taxonomy" id="573"/>
    <lineage>
        <taxon>Bacteria</taxon>
        <taxon>Pseudomonadati</taxon>
        <taxon>Pseudomonadota</taxon>
        <taxon>Gammaproteobacteria</taxon>
        <taxon>Enterobacterales</taxon>
        <taxon>Enterobacteriaceae</taxon>
        <taxon>Klebsiella/Raoultella group</taxon>
        <taxon>Klebsiella</taxon>
        <taxon>Klebsiella pneumoniae complex</taxon>
    </lineage>
</organism>
<evidence type="ECO:0000313" key="1">
    <source>
        <dbReference type="EMBL" id="OVF73484.1"/>
    </source>
</evidence>
<gene>
    <name evidence="1" type="ORF">B5L96_11395</name>
</gene>
<protein>
    <submittedName>
        <fullName evidence="1">Uncharacterized protein</fullName>
    </submittedName>
</protein>
<comment type="caution">
    <text evidence="1">The sequence shown here is derived from an EMBL/GenBank/DDBJ whole genome shotgun (WGS) entry which is preliminary data.</text>
</comment>